<reference evidence="2 3" key="1">
    <citation type="journal article" date="2014" name="Nat. Genet.">
        <title>Genome sequence of the hot pepper provides insights into the evolution of pungency in Capsicum species.</title>
        <authorList>
            <person name="Kim S."/>
            <person name="Park M."/>
            <person name="Yeom S.I."/>
            <person name="Kim Y.M."/>
            <person name="Lee J.M."/>
            <person name="Lee H.A."/>
            <person name="Seo E."/>
            <person name="Choi J."/>
            <person name="Cheong K."/>
            <person name="Kim K.T."/>
            <person name="Jung K."/>
            <person name="Lee G.W."/>
            <person name="Oh S.K."/>
            <person name="Bae C."/>
            <person name="Kim S.B."/>
            <person name="Lee H.Y."/>
            <person name="Kim S.Y."/>
            <person name="Kim M.S."/>
            <person name="Kang B.C."/>
            <person name="Jo Y.D."/>
            <person name="Yang H.B."/>
            <person name="Jeong H.J."/>
            <person name="Kang W.H."/>
            <person name="Kwon J.K."/>
            <person name="Shin C."/>
            <person name="Lim J.Y."/>
            <person name="Park J.H."/>
            <person name="Huh J.H."/>
            <person name="Kim J.S."/>
            <person name="Kim B.D."/>
            <person name="Cohen O."/>
            <person name="Paran I."/>
            <person name="Suh M.C."/>
            <person name="Lee S.B."/>
            <person name="Kim Y.K."/>
            <person name="Shin Y."/>
            <person name="Noh S.J."/>
            <person name="Park J."/>
            <person name="Seo Y.S."/>
            <person name="Kwon S.Y."/>
            <person name="Kim H.A."/>
            <person name="Park J.M."/>
            <person name="Kim H.J."/>
            <person name="Choi S.B."/>
            <person name="Bosland P.W."/>
            <person name="Reeves G."/>
            <person name="Jo S.H."/>
            <person name="Lee B.W."/>
            <person name="Cho H.T."/>
            <person name="Choi H.S."/>
            <person name="Lee M.S."/>
            <person name="Yu Y."/>
            <person name="Do Choi Y."/>
            <person name="Park B.S."/>
            <person name="van Deynze A."/>
            <person name="Ashrafi H."/>
            <person name="Hill T."/>
            <person name="Kim W.T."/>
            <person name="Pai H.S."/>
            <person name="Ahn H.K."/>
            <person name="Yeam I."/>
            <person name="Giovannoni J.J."/>
            <person name="Rose J.K."/>
            <person name="Sorensen I."/>
            <person name="Lee S.J."/>
            <person name="Kim R.W."/>
            <person name="Choi I.Y."/>
            <person name="Choi B.S."/>
            <person name="Lim J.S."/>
            <person name="Lee Y.H."/>
            <person name="Choi D."/>
        </authorList>
    </citation>
    <scope>NUCLEOTIDE SEQUENCE [LARGE SCALE GENOMIC DNA]</scope>
    <source>
        <strain evidence="3">cv. CM334</strain>
    </source>
</reference>
<proteinExistence type="predicted"/>
<protein>
    <submittedName>
        <fullName evidence="2">Uncharacterized protein</fullName>
    </submittedName>
</protein>
<feature type="region of interest" description="Disordered" evidence="1">
    <location>
        <begin position="61"/>
        <end position="85"/>
    </location>
</feature>
<dbReference type="EMBL" id="AYRZ02000002">
    <property type="protein sequence ID" value="PHT89199.1"/>
    <property type="molecule type" value="Genomic_DNA"/>
</dbReference>
<evidence type="ECO:0000313" key="2">
    <source>
        <dbReference type="EMBL" id="PHT89199.1"/>
    </source>
</evidence>
<evidence type="ECO:0000313" key="3">
    <source>
        <dbReference type="Proteomes" id="UP000222542"/>
    </source>
</evidence>
<sequence>MYFGLWTTDSDDDSTYPVELNTILDKNALFKVVVKTHNVEQHVEVYTILKICDDEELTKQFRPSSSEDDFPDSNPNNDLNTPTNTLDKRSLLEVELLGIEVEDDAQLSRTKLKKVFKKEKLA</sequence>
<evidence type="ECO:0000256" key="1">
    <source>
        <dbReference type="SAM" id="MobiDB-lite"/>
    </source>
</evidence>
<dbReference type="Gramene" id="PHT89199">
    <property type="protein sequence ID" value="PHT89199"/>
    <property type="gene ID" value="T459_04312"/>
</dbReference>
<reference evidence="2 3" key="2">
    <citation type="journal article" date="2017" name="Genome Biol.">
        <title>New reference genome sequences of hot pepper reveal the massive evolution of plant disease-resistance genes by retroduplication.</title>
        <authorList>
            <person name="Kim S."/>
            <person name="Park J."/>
            <person name="Yeom S.I."/>
            <person name="Kim Y.M."/>
            <person name="Seo E."/>
            <person name="Kim K.T."/>
            <person name="Kim M.S."/>
            <person name="Lee J.M."/>
            <person name="Cheong K."/>
            <person name="Shin H.S."/>
            <person name="Kim S.B."/>
            <person name="Han K."/>
            <person name="Lee J."/>
            <person name="Park M."/>
            <person name="Lee H.A."/>
            <person name="Lee H.Y."/>
            <person name="Lee Y."/>
            <person name="Oh S."/>
            <person name="Lee J.H."/>
            <person name="Choi E."/>
            <person name="Choi E."/>
            <person name="Lee S.E."/>
            <person name="Jeon J."/>
            <person name="Kim H."/>
            <person name="Choi G."/>
            <person name="Song H."/>
            <person name="Lee J."/>
            <person name="Lee S.C."/>
            <person name="Kwon J.K."/>
            <person name="Lee H.Y."/>
            <person name="Koo N."/>
            <person name="Hong Y."/>
            <person name="Kim R.W."/>
            <person name="Kang W.H."/>
            <person name="Huh J.H."/>
            <person name="Kang B.C."/>
            <person name="Yang T.J."/>
            <person name="Lee Y.H."/>
            <person name="Bennetzen J.L."/>
            <person name="Choi D."/>
        </authorList>
    </citation>
    <scope>NUCLEOTIDE SEQUENCE [LARGE SCALE GENOMIC DNA]</scope>
    <source>
        <strain evidence="3">cv. CM334</strain>
    </source>
</reference>
<feature type="compositionally biased region" description="Low complexity" evidence="1">
    <location>
        <begin position="72"/>
        <end position="85"/>
    </location>
</feature>
<dbReference type="AlphaFoldDB" id="A0A2G3A4N1"/>
<keyword evidence="3" id="KW-1185">Reference proteome</keyword>
<dbReference type="Proteomes" id="UP000222542">
    <property type="component" value="Unassembled WGS sequence"/>
</dbReference>
<accession>A0A2G3A4N1</accession>
<gene>
    <name evidence="2" type="ORF">T459_04312</name>
</gene>
<organism evidence="2 3">
    <name type="scientific">Capsicum annuum</name>
    <name type="common">Capsicum pepper</name>
    <dbReference type="NCBI Taxonomy" id="4072"/>
    <lineage>
        <taxon>Eukaryota</taxon>
        <taxon>Viridiplantae</taxon>
        <taxon>Streptophyta</taxon>
        <taxon>Embryophyta</taxon>
        <taxon>Tracheophyta</taxon>
        <taxon>Spermatophyta</taxon>
        <taxon>Magnoliopsida</taxon>
        <taxon>eudicotyledons</taxon>
        <taxon>Gunneridae</taxon>
        <taxon>Pentapetalae</taxon>
        <taxon>asterids</taxon>
        <taxon>lamiids</taxon>
        <taxon>Solanales</taxon>
        <taxon>Solanaceae</taxon>
        <taxon>Solanoideae</taxon>
        <taxon>Capsiceae</taxon>
        <taxon>Capsicum</taxon>
    </lineage>
</organism>
<name>A0A2G3A4N1_CAPAN</name>
<comment type="caution">
    <text evidence="2">The sequence shown here is derived from an EMBL/GenBank/DDBJ whole genome shotgun (WGS) entry which is preliminary data.</text>
</comment>